<sequence>MRVLPTWEGQAQVTRPDLGFGVVDATTKTALTVASVSVAGETQIEIILGAEPEDPVWVTYGDSNHNGSGNIYDSDPAVAPDVYEWVEGNGAPYSEQIPDLIGKPYALPNPMINYALLSVEG</sequence>
<organism evidence="1 2">
    <name type="scientific">Acetobacter persici</name>
    <dbReference type="NCBI Taxonomy" id="1076596"/>
    <lineage>
        <taxon>Bacteria</taxon>
        <taxon>Pseudomonadati</taxon>
        <taxon>Pseudomonadota</taxon>
        <taxon>Alphaproteobacteria</taxon>
        <taxon>Acetobacterales</taxon>
        <taxon>Acetobacteraceae</taxon>
        <taxon>Acetobacter</taxon>
    </lineage>
</organism>
<gene>
    <name evidence="1" type="ORF">A0U91_00255</name>
</gene>
<accession>A0A1U9LB95</accession>
<evidence type="ECO:0000313" key="2">
    <source>
        <dbReference type="Proteomes" id="UP000189055"/>
    </source>
</evidence>
<dbReference type="STRING" id="1076596.A0U91_00255"/>
<name>A0A1U9LB95_9PROT</name>
<dbReference type="KEGG" id="aper:A0U91_00255"/>
<evidence type="ECO:0000313" key="1">
    <source>
        <dbReference type="EMBL" id="AQT03733.1"/>
    </source>
</evidence>
<dbReference type="Proteomes" id="UP000189055">
    <property type="component" value="Chromosome"/>
</dbReference>
<dbReference type="AlphaFoldDB" id="A0A1U9LB95"/>
<reference evidence="1 2" key="1">
    <citation type="submission" date="2016-03" db="EMBL/GenBank/DDBJ databases">
        <title>Acetic acid bacteria sequencing.</title>
        <authorList>
            <person name="Brandt J."/>
            <person name="Jakob F."/>
            <person name="Vogel R.F."/>
        </authorList>
    </citation>
    <scope>NUCLEOTIDE SEQUENCE [LARGE SCALE GENOMIC DNA]</scope>
    <source>
        <strain evidence="1 2">TMW2.1084</strain>
    </source>
</reference>
<dbReference type="EMBL" id="CP014687">
    <property type="protein sequence ID" value="AQT03733.1"/>
    <property type="molecule type" value="Genomic_DNA"/>
</dbReference>
<proteinExistence type="predicted"/>
<protein>
    <submittedName>
        <fullName evidence="1">Uncharacterized protein</fullName>
    </submittedName>
</protein>